<dbReference type="AlphaFoldDB" id="A0A5B8JA23"/>
<dbReference type="SUPFAM" id="SSF63418">
    <property type="entry name" value="MurE/MurF N-terminal domain"/>
    <property type="match status" value="1"/>
</dbReference>
<keyword evidence="9 10" id="KW-0961">Cell wall biogenesis/degradation</keyword>
<dbReference type="InterPro" id="IPR004101">
    <property type="entry name" value="Mur_ligase_C"/>
</dbReference>
<evidence type="ECO:0000256" key="2">
    <source>
        <dbReference type="ARBA" id="ARBA00022598"/>
    </source>
</evidence>
<dbReference type="EMBL" id="CP042266">
    <property type="protein sequence ID" value="QDY77274.1"/>
    <property type="molecule type" value="Genomic_DNA"/>
</dbReference>
<dbReference type="GO" id="GO:0005524">
    <property type="term" value="F:ATP binding"/>
    <property type="evidence" value="ECO:0007669"/>
    <property type="project" value="UniProtKB-UniRule"/>
</dbReference>
<comment type="function">
    <text evidence="10 11">Involved in cell wall formation. Catalyzes the final step in the synthesis of UDP-N-acetylmuramoyl-pentapeptide, the precursor of murein.</text>
</comment>
<dbReference type="HAMAP" id="MF_02019">
    <property type="entry name" value="MurF"/>
    <property type="match status" value="1"/>
</dbReference>
<dbReference type="Pfam" id="PF02875">
    <property type="entry name" value="Mur_ligase_C"/>
    <property type="match status" value="1"/>
</dbReference>
<evidence type="ECO:0000256" key="10">
    <source>
        <dbReference type="HAMAP-Rule" id="MF_02019"/>
    </source>
</evidence>
<evidence type="ECO:0000256" key="5">
    <source>
        <dbReference type="ARBA" id="ARBA00022840"/>
    </source>
</evidence>
<dbReference type="GO" id="GO:0005737">
    <property type="term" value="C:cytoplasm"/>
    <property type="evidence" value="ECO:0007669"/>
    <property type="project" value="UniProtKB-SubCell"/>
</dbReference>
<dbReference type="PANTHER" id="PTHR43024">
    <property type="entry name" value="UDP-N-ACETYLMURAMOYL-TRIPEPTIDE--D-ALANYL-D-ALANINE LIGASE"/>
    <property type="match status" value="1"/>
</dbReference>
<keyword evidence="16" id="KW-1185">Reference proteome</keyword>
<dbReference type="UniPathway" id="UPA00219"/>
<dbReference type="Gene3D" id="3.40.1190.10">
    <property type="entry name" value="Mur-like, catalytic domain"/>
    <property type="match status" value="1"/>
</dbReference>
<dbReference type="InterPro" id="IPR005863">
    <property type="entry name" value="UDP-N-AcMur_synth"/>
</dbReference>
<evidence type="ECO:0000259" key="12">
    <source>
        <dbReference type="Pfam" id="PF01225"/>
    </source>
</evidence>
<comment type="pathway">
    <text evidence="10 11">Cell wall biogenesis; peptidoglycan biosynthesis.</text>
</comment>
<keyword evidence="6 10" id="KW-0133">Cell shape</keyword>
<name>A0A5B8JA23_9ACTN</name>
<evidence type="ECO:0000256" key="7">
    <source>
        <dbReference type="ARBA" id="ARBA00022984"/>
    </source>
</evidence>
<dbReference type="NCBIfam" id="TIGR01143">
    <property type="entry name" value="murF"/>
    <property type="match status" value="1"/>
</dbReference>
<dbReference type="Proteomes" id="UP000320580">
    <property type="component" value="Chromosome"/>
</dbReference>
<dbReference type="RefSeq" id="WP_146480612.1">
    <property type="nucleotide sequence ID" value="NZ_CP042266.1"/>
</dbReference>
<dbReference type="PANTHER" id="PTHR43024:SF1">
    <property type="entry name" value="UDP-N-ACETYLMURAMOYL-TRIPEPTIDE--D-ALANYL-D-ALANINE LIGASE"/>
    <property type="match status" value="1"/>
</dbReference>
<dbReference type="InterPro" id="IPR036615">
    <property type="entry name" value="Mur_ligase_C_dom_sf"/>
</dbReference>
<keyword evidence="2 10" id="KW-0436">Ligase</keyword>
<evidence type="ECO:0000313" key="15">
    <source>
        <dbReference type="EMBL" id="QDY77274.1"/>
    </source>
</evidence>
<gene>
    <name evidence="10" type="primary">murF</name>
    <name evidence="15" type="ORF">FQU76_12965</name>
</gene>
<comment type="subcellular location">
    <subcellularLocation>
        <location evidence="10 11">Cytoplasm</location>
    </subcellularLocation>
</comment>
<comment type="catalytic activity">
    <reaction evidence="10 11">
        <text>D-alanyl-D-alanine + UDP-N-acetyl-alpha-D-muramoyl-L-alanyl-gamma-D-glutamyl-meso-2,6-diaminopimelate + ATP = UDP-N-acetyl-alpha-D-muramoyl-L-alanyl-gamma-D-glutamyl-meso-2,6-diaminopimeloyl-D-alanyl-D-alanine + ADP + phosphate + H(+)</text>
        <dbReference type="Rhea" id="RHEA:28374"/>
        <dbReference type="ChEBI" id="CHEBI:15378"/>
        <dbReference type="ChEBI" id="CHEBI:30616"/>
        <dbReference type="ChEBI" id="CHEBI:43474"/>
        <dbReference type="ChEBI" id="CHEBI:57822"/>
        <dbReference type="ChEBI" id="CHEBI:61386"/>
        <dbReference type="ChEBI" id="CHEBI:83905"/>
        <dbReference type="ChEBI" id="CHEBI:456216"/>
        <dbReference type="EC" id="6.3.2.10"/>
    </reaction>
</comment>
<evidence type="ECO:0000256" key="4">
    <source>
        <dbReference type="ARBA" id="ARBA00022741"/>
    </source>
</evidence>
<evidence type="ECO:0000259" key="14">
    <source>
        <dbReference type="Pfam" id="PF08245"/>
    </source>
</evidence>
<dbReference type="OrthoDB" id="9800958at2"/>
<dbReference type="GO" id="GO:0047480">
    <property type="term" value="F:UDP-N-acetylmuramoyl-tripeptide-D-alanyl-D-alanine ligase activity"/>
    <property type="evidence" value="ECO:0007669"/>
    <property type="project" value="UniProtKB-UniRule"/>
</dbReference>
<dbReference type="InterPro" id="IPR035911">
    <property type="entry name" value="MurE/MurF_N"/>
</dbReference>
<evidence type="ECO:0000259" key="13">
    <source>
        <dbReference type="Pfam" id="PF02875"/>
    </source>
</evidence>
<evidence type="ECO:0000256" key="6">
    <source>
        <dbReference type="ARBA" id="ARBA00022960"/>
    </source>
</evidence>
<dbReference type="EC" id="6.3.2.10" evidence="10 11"/>
<evidence type="ECO:0000256" key="3">
    <source>
        <dbReference type="ARBA" id="ARBA00022618"/>
    </source>
</evidence>
<organism evidence="15 16">
    <name type="scientific">Streptomyces qinzhouensis</name>
    <dbReference type="NCBI Taxonomy" id="2599401"/>
    <lineage>
        <taxon>Bacteria</taxon>
        <taxon>Bacillati</taxon>
        <taxon>Actinomycetota</taxon>
        <taxon>Actinomycetes</taxon>
        <taxon>Kitasatosporales</taxon>
        <taxon>Streptomycetaceae</taxon>
        <taxon>Streptomyces</taxon>
    </lineage>
</organism>
<sequence>MIPLTLAEIAEATGGTLHHIGDPAARVTGPLSFDTRDIAPGGLFACLRGRSADGHDYADRAVTAGGAVAVLAARPVEAPAVVVGDVLDAMARIARLVAARYPGTVVGITGSAGKTSTKDLLETVLAAHGPTVANARSFNNEIGFPVTVSRVRPDTRFLVLEMGARGKGHIAELCEIARPRVATVLGVGSAHLGEFGSREAIADAKAEIVRALPSDGVAVLNGDDPLVTPMAGETAARVLTFGVSEGCAVRAEEVRTESGHPAFTLVYGAERAGLVLRGVHGRHHITNALAAAATALAAGVPFATVAAGLPGAEIASGGRMQVLERGDEVTVVNDAFNASPEAVLAALDALADIAGPGRRRIAVLGEMAELGPDAGDWHDTVARKVVATGVHRTIGVGGELAARMVTAIRAAGLDAYHAEDTRGPALTDRVHGELRPGDVVLVKGANSLGLERVANDLATRA</sequence>
<feature type="binding site" evidence="10">
    <location>
        <begin position="110"/>
        <end position="116"/>
    </location>
    <ligand>
        <name>ATP</name>
        <dbReference type="ChEBI" id="CHEBI:30616"/>
    </ligand>
</feature>
<feature type="domain" description="Mur ligase N-terminal catalytic" evidence="12">
    <location>
        <begin position="32"/>
        <end position="83"/>
    </location>
</feature>
<dbReference type="Pfam" id="PF08245">
    <property type="entry name" value="Mur_ligase_M"/>
    <property type="match status" value="1"/>
</dbReference>
<dbReference type="GO" id="GO:0008360">
    <property type="term" value="P:regulation of cell shape"/>
    <property type="evidence" value="ECO:0007669"/>
    <property type="project" value="UniProtKB-KW"/>
</dbReference>
<dbReference type="GO" id="GO:0071555">
    <property type="term" value="P:cell wall organization"/>
    <property type="evidence" value="ECO:0007669"/>
    <property type="project" value="UniProtKB-KW"/>
</dbReference>
<evidence type="ECO:0000256" key="11">
    <source>
        <dbReference type="RuleBase" id="RU004136"/>
    </source>
</evidence>
<feature type="domain" description="Mur ligase C-terminal" evidence="13">
    <location>
        <begin position="318"/>
        <end position="445"/>
    </location>
</feature>
<dbReference type="Gene3D" id="3.90.190.20">
    <property type="entry name" value="Mur ligase, C-terminal domain"/>
    <property type="match status" value="1"/>
</dbReference>
<dbReference type="GO" id="GO:0008766">
    <property type="term" value="F:UDP-N-acetylmuramoylalanyl-D-glutamyl-2,6-diaminopimelate-D-alanyl-D-alanine ligase activity"/>
    <property type="evidence" value="ECO:0007669"/>
    <property type="project" value="RHEA"/>
</dbReference>
<dbReference type="SUPFAM" id="SSF53623">
    <property type="entry name" value="MurD-like peptide ligases, catalytic domain"/>
    <property type="match status" value="1"/>
</dbReference>
<dbReference type="Pfam" id="PF01225">
    <property type="entry name" value="Mur_ligase"/>
    <property type="match status" value="1"/>
</dbReference>
<keyword evidence="4 10" id="KW-0547">Nucleotide-binding</keyword>
<dbReference type="InterPro" id="IPR036565">
    <property type="entry name" value="Mur-like_cat_sf"/>
</dbReference>
<protein>
    <recommendedName>
        <fullName evidence="10 11">UDP-N-acetylmuramoyl-tripeptide--D-alanyl-D-alanine ligase</fullName>
        <ecNumber evidence="10 11">6.3.2.10</ecNumber>
    </recommendedName>
    <alternativeName>
        <fullName evidence="10">D-alanyl-D-alanine-adding enzyme</fullName>
    </alternativeName>
</protein>
<proteinExistence type="inferred from homology"/>
<dbReference type="InterPro" id="IPR000713">
    <property type="entry name" value="Mur_ligase_N"/>
</dbReference>
<keyword evidence="7 10" id="KW-0573">Peptidoglycan synthesis</keyword>
<dbReference type="GO" id="GO:0051301">
    <property type="term" value="P:cell division"/>
    <property type="evidence" value="ECO:0007669"/>
    <property type="project" value="UniProtKB-KW"/>
</dbReference>
<dbReference type="SUPFAM" id="SSF53244">
    <property type="entry name" value="MurD-like peptide ligases, peptide-binding domain"/>
    <property type="match status" value="1"/>
</dbReference>
<keyword evidence="5 10" id="KW-0067">ATP-binding</keyword>
<dbReference type="Gene3D" id="3.40.1390.10">
    <property type="entry name" value="MurE/MurF, N-terminal domain"/>
    <property type="match status" value="1"/>
</dbReference>
<keyword evidence="8 10" id="KW-0131">Cell cycle</keyword>
<keyword evidence="3 10" id="KW-0132">Cell division</keyword>
<keyword evidence="1 10" id="KW-0963">Cytoplasm</keyword>
<comment type="similarity">
    <text evidence="10">Belongs to the MurCDEF family. MurF subfamily.</text>
</comment>
<evidence type="ECO:0000256" key="9">
    <source>
        <dbReference type="ARBA" id="ARBA00023316"/>
    </source>
</evidence>
<dbReference type="InterPro" id="IPR051046">
    <property type="entry name" value="MurCDEF_CellWall_CoF430Synth"/>
</dbReference>
<accession>A0A5B8JA23</accession>
<dbReference type="InterPro" id="IPR013221">
    <property type="entry name" value="Mur_ligase_cen"/>
</dbReference>
<dbReference type="KEGG" id="sqz:FQU76_12965"/>
<feature type="domain" description="Mur ligase central" evidence="14">
    <location>
        <begin position="108"/>
        <end position="295"/>
    </location>
</feature>
<dbReference type="GO" id="GO:0009252">
    <property type="term" value="P:peptidoglycan biosynthetic process"/>
    <property type="evidence" value="ECO:0007669"/>
    <property type="project" value="UniProtKB-UniRule"/>
</dbReference>
<evidence type="ECO:0000256" key="8">
    <source>
        <dbReference type="ARBA" id="ARBA00023306"/>
    </source>
</evidence>
<evidence type="ECO:0000256" key="1">
    <source>
        <dbReference type="ARBA" id="ARBA00022490"/>
    </source>
</evidence>
<reference evidence="15 16" key="1">
    <citation type="submission" date="2019-07" db="EMBL/GenBank/DDBJ databases">
        <authorList>
            <person name="Zhu P."/>
        </authorList>
    </citation>
    <scope>NUCLEOTIDE SEQUENCE [LARGE SCALE GENOMIC DNA]</scope>
    <source>
        <strain evidence="15 16">SSL-25</strain>
    </source>
</reference>
<evidence type="ECO:0000313" key="16">
    <source>
        <dbReference type="Proteomes" id="UP000320580"/>
    </source>
</evidence>